<protein>
    <submittedName>
        <fullName evidence="1">Uncharacterized protein</fullName>
    </submittedName>
</protein>
<reference evidence="1 2" key="1">
    <citation type="submission" date="2018-11" db="EMBL/GenBank/DDBJ databases">
        <authorList>
            <consortium name="Pathogen Informatics"/>
        </authorList>
    </citation>
    <scope>NUCLEOTIDE SEQUENCE [LARGE SCALE GENOMIC DNA]</scope>
</reference>
<dbReference type="SUPFAM" id="SSF47616">
    <property type="entry name" value="GST C-terminal domain-like"/>
    <property type="match status" value="1"/>
</dbReference>
<dbReference type="InterPro" id="IPR036282">
    <property type="entry name" value="Glutathione-S-Trfase_C_sf"/>
</dbReference>
<dbReference type="InterPro" id="IPR052582">
    <property type="entry name" value="tRNA-DUS-like"/>
</dbReference>
<accession>A0A3P6NTL0</accession>
<dbReference type="GO" id="GO:0005737">
    <property type="term" value="C:cytoplasm"/>
    <property type="evidence" value="ECO:0007669"/>
    <property type="project" value="TreeGrafter"/>
</dbReference>
<dbReference type="AlphaFoldDB" id="A0A3P6NTL0"/>
<evidence type="ECO:0000313" key="2">
    <source>
        <dbReference type="Proteomes" id="UP000281553"/>
    </source>
</evidence>
<keyword evidence="2" id="KW-1185">Reference proteome</keyword>
<dbReference type="PANTHER" id="PTHR45936">
    <property type="entry name" value="TRNA-DIHYDROURIDINE(20) SYNTHASE [NAD(P)+]-LIKE"/>
    <property type="match status" value="1"/>
</dbReference>
<organism evidence="1 2">
    <name type="scientific">Dibothriocephalus latus</name>
    <name type="common">Fish tapeworm</name>
    <name type="synonym">Diphyllobothrium latum</name>
    <dbReference type="NCBI Taxonomy" id="60516"/>
    <lineage>
        <taxon>Eukaryota</taxon>
        <taxon>Metazoa</taxon>
        <taxon>Spiralia</taxon>
        <taxon>Lophotrochozoa</taxon>
        <taxon>Platyhelminthes</taxon>
        <taxon>Cestoda</taxon>
        <taxon>Eucestoda</taxon>
        <taxon>Diphyllobothriidea</taxon>
        <taxon>Diphyllobothriidae</taxon>
        <taxon>Dibothriocephalus</taxon>
    </lineage>
</organism>
<sequence>MGFKSCALYVGNINGFGDRIGNTFVYTLANYELNEVNGVYVAGISSLRAAMNCLAALQSLSENSPGLQASTDVEKALVFQYIEWNQRFLQSKSDKAEQKKQLRILSTDLQNRTYLTGFAIKAVDFLIADSIKESLEIIDFKLLRTIRVENAKLGTIDYVHPDGTVVFRTSAEEKGKVILQLGTADARRALQAAKHV</sequence>
<name>A0A3P6NTL0_DIBLA</name>
<dbReference type="EMBL" id="UYRU01000415">
    <property type="protein sequence ID" value="VDK30146.1"/>
    <property type="molecule type" value="Genomic_DNA"/>
</dbReference>
<dbReference type="GO" id="GO:0017150">
    <property type="term" value="F:tRNA dihydrouridine synthase activity"/>
    <property type="evidence" value="ECO:0007669"/>
    <property type="project" value="TreeGrafter"/>
</dbReference>
<dbReference type="Proteomes" id="UP000281553">
    <property type="component" value="Unassembled WGS sequence"/>
</dbReference>
<dbReference type="OrthoDB" id="19141at2759"/>
<evidence type="ECO:0000313" key="1">
    <source>
        <dbReference type="EMBL" id="VDK30146.1"/>
    </source>
</evidence>
<dbReference type="Gene3D" id="1.20.1050.10">
    <property type="match status" value="1"/>
</dbReference>
<dbReference type="PANTHER" id="PTHR45936:SF1">
    <property type="entry name" value="TRNA-DIHYDROURIDINE(20) SYNTHASE [NAD(P)+]-LIKE"/>
    <property type="match status" value="1"/>
</dbReference>
<gene>
    <name evidence="1" type="ORF">DILT_LOCUS115</name>
</gene>
<proteinExistence type="predicted"/>